<keyword evidence="2" id="KW-0732">Signal</keyword>
<evidence type="ECO:0000256" key="2">
    <source>
        <dbReference type="SAM" id="SignalP"/>
    </source>
</evidence>
<evidence type="ECO:0000256" key="1">
    <source>
        <dbReference type="SAM" id="MobiDB-lite"/>
    </source>
</evidence>
<feature type="compositionally biased region" description="Basic and acidic residues" evidence="1">
    <location>
        <begin position="969"/>
        <end position="979"/>
    </location>
</feature>
<proteinExistence type="predicted"/>
<dbReference type="EMBL" id="JABANP010000163">
    <property type="protein sequence ID" value="KAF4688076.1"/>
    <property type="molecule type" value="Genomic_DNA"/>
</dbReference>
<protein>
    <recommendedName>
        <fullName evidence="5">Transmembrane protein</fullName>
    </recommendedName>
</protein>
<evidence type="ECO:0008006" key="5">
    <source>
        <dbReference type="Google" id="ProtNLM"/>
    </source>
</evidence>
<feature type="chain" id="PRO_5029893115" description="Transmembrane protein" evidence="2">
    <location>
        <begin position="29"/>
        <end position="1336"/>
    </location>
</feature>
<feature type="compositionally biased region" description="Basic residues" evidence="1">
    <location>
        <begin position="958"/>
        <end position="968"/>
    </location>
</feature>
<reference evidence="3 4" key="1">
    <citation type="submission" date="2020-04" db="EMBL/GenBank/DDBJ databases">
        <title>Perkinsus olseni comparative genomics.</title>
        <authorList>
            <person name="Bogema D.R."/>
        </authorList>
    </citation>
    <scope>NUCLEOTIDE SEQUENCE [LARGE SCALE GENOMIC DNA]</scope>
    <source>
        <strain evidence="3">00978-12</strain>
    </source>
</reference>
<feature type="signal peptide" evidence="2">
    <location>
        <begin position="1"/>
        <end position="28"/>
    </location>
</feature>
<comment type="caution">
    <text evidence="3">The sequence shown here is derived from an EMBL/GenBank/DDBJ whole genome shotgun (WGS) entry which is preliminary data.</text>
</comment>
<organism evidence="3 4">
    <name type="scientific">Perkinsus olseni</name>
    <name type="common">Perkinsus atlanticus</name>
    <dbReference type="NCBI Taxonomy" id="32597"/>
    <lineage>
        <taxon>Eukaryota</taxon>
        <taxon>Sar</taxon>
        <taxon>Alveolata</taxon>
        <taxon>Perkinsozoa</taxon>
        <taxon>Perkinsea</taxon>
        <taxon>Perkinsida</taxon>
        <taxon>Perkinsidae</taxon>
        <taxon>Perkinsus</taxon>
    </lineage>
</organism>
<accession>A0A7J6NWZ2</accession>
<evidence type="ECO:0000313" key="3">
    <source>
        <dbReference type="EMBL" id="KAF4688076.1"/>
    </source>
</evidence>
<feature type="region of interest" description="Disordered" evidence="1">
    <location>
        <begin position="957"/>
        <end position="1001"/>
    </location>
</feature>
<gene>
    <name evidence="3" type="ORF">FOZ60_003191</name>
</gene>
<dbReference type="Proteomes" id="UP000541610">
    <property type="component" value="Unassembled WGS sequence"/>
</dbReference>
<sequence length="1336" mass="149412">MFTYLHRTCFSPGCFLAWSLLLTQGLWAGVTVAASGPDRRPENPNLAFAAANAVVSEPRATAIYKPYYQCDFPDPATPDGPSLSWRVFRPGGYPGLIPNAFRLRQRNALIVVMTADNFLHEDAVVVFKDSTSRECAVLLDAARQWLELGRANPGKMLVQVMMQKLLKAHAHIMLCHLDTELLDDDNNYSPITLKWKVFRPGAFARNIPVQFTRDGRFKGDSKPAVAVFSTDALSLLREVVVPLSSSTQISSCFKTGMESWLRLREIDPGQKTTDQLKLMLLALLSVAVAAPLAHASSCLDCLIPFGRKDRSTFHELDEDSEDGVESPIAQRRGSSIPGYGALSQDFKVYSLQYLADTAVRMTECEATDSLGRNISWTVRPWRHSSSNYRRDEPSVSLDSNGYGDWHVAFFVDGRQYTVRIPLKLEGGPVPPSVAVGPDNNPAPAAAPESKICSVALEEGLSALYEGSQSGISYDDFRSDIVMFNRANEDQSKLNRHDRVDFKEITLYDIGQAANVATRSDASVCYSTAFYIMWSAKEAECANKKKPAWGKPDKGYSMCFIYKDWYFPVKLSVPLSPLTCSTILEAGLNLFYSSALSKHWDAKQVAPIEVEEDFKELADRAAKTPKSKRPQLLEDFRERKKADGPERLSLIDISRAKTIETPACGGADDLYAVHIRLLTLSSKRRLPRGSGLDNIVIVGHHEASHLVEVRLAGNNDSKALGVLTAEPEKILSRVGLDCKLTMKYVVSAAYGPDYDPDELSLTALLGDMRQTPLASGPFLATIGYSLSMSPLGSLEDETLQLNSKKSQGIFKSKASQPVVKQRTCSLRSTPGLTWQSYDKGQYKGSFLPFSKAAATERKNRYVVVFAFGDKTFPVPVEKILRTTGALICEEAFIAAFHALYETQTSLKMETMTPYELIPGWMVNVFWCSTWPSYSRVRRSKGRSTAQISTAMDNDIRVKNANRRASQRRREHTEVAQRESGLRPPPRVDNAPESSESKKRTLEDAVKGLIPQRGTSEVKRPARVDVDLYAAKLSSIELDDFPEKSEVVVVSKGKVRLRFPFGREDLHRARHDELLQTICRLALEKAVAVRYKSKAKSLEQIALKKFEDDIRKKELWAAHQSQFLTQQPGEPPPPHLPRMHLNDELLRGVQKALLMAKKGTEAALRKLIPHHGEITTAYSAPHVPWSRSYWETHNRPPPPSANPEDRSLEELVKDLIPQRYVSRVEGLPAKVWRCAANNSRITWSWPREGTYLNELPETSEGFLLKKGQLRLRFTFTIRDLHGAEGETLIKTICRSVLERAVAARYGPDKKLSQVTLSELSHDLRSKSHFFGLMHNSRK</sequence>
<name>A0A7J6NWZ2_PEROL</name>
<evidence type="ECO:0000313" key="4">
    <source>
        <dbReference type="Proteomes" id="UP000541610"/>
    </source>
</evidence>